<accession>A0ACC1RUN4</accession>
<reference evidence="1" key="1">
    <citation type="submission" date="2022-07" db="EMBL/GenBank/DDBJ databases">
        <title>Genome Sequence of Phlebia brevispora.</title>
        <authorList>
            <person name="Buettner E."/>
        </authorList>
    </citation>
    <scope>NUCLEOTIDE SEQUENCE</scope>
    <source>
        <strain evidence="1">MPL23</strain>
    </source>
</reference>
<keyword evidence="2" id="KW-1185">Reference proteome</keyword>
<protein>
    <submittedName>
        <fullName evidence="1">Uncharacterized protein</fullName>
    </submittedName>
</protein>
<gene>
    <name evidence="1" type="ORF">NM688_g8420</name>
</gene>
<proteinExistence type="predicted"/>
<evidence type="ECO:0000313" key="1">
    <source>
        <dbReference type="EMBL" id="KAJ3525311.1"/>
    </source>
</evidence>
<organism evidence="1 2">
    <name type="scientific">Phlebia brevispora</name>
    <dbReference type="NCBI Taxonomy" id="194682"/>
    <lineage>
        <taxon>Eukaryota</taxon>
        <taxon>Fungi</taxon>
        <taxon>Dikarya</taxon>
        <taxon>Basidiomycota</taxon>
        <taxon>Agaricomycotina</taxon>
        <taxon>Agaricomycetes</taxon>
        <taxon>Polyporales</taxon>
        <taxon>Meruliaceae</taxon>
        <taxon>Phlebia</taxon>
    </lineage>
</organism>
<dbReference type="EMBL" id="JANHOG010002257">
    <property type="protein sequence ID" value="KAJ3525311.1"/>
    <property type="molecule type" value="Genomic_DNA"/>
</dbReference>
<sequence>MAAIWRCNEADGDMAGQTWDGKGPGGCPSDGAHVSTWPDGAGGENNASRGAAPRHTACIGVGDRGGGLPDREAEYPIEGKSRDRIWRRMGHGVLSSWLSISNQLVMSSGSDISNAASASTSTFVTALVFNAIVFGAEIAAFTLVRPYFPAIYQPRTYAPPEDKRAQALTGTTLLNKLSWPLAVWRADFRAIKDVNGMDAYFFVRFLRMVARILLPIWIISWVILLPVDAAGTVVSGRHGLDKYSFGNISPDKQSRYAAHLILTYISTFWVWWNIRREMRHFIITRQRWLIDPNYATSAQASTVLIRGVPQRYLTEVAMRQLFSSLPGGVAKVWLNRDLKEMPDLYQRRMKACARLESAETKLLNTAVKLRNKKAKAEAKAEKKGKGKGKGEKLEPPRTSDAKPLTAPSIAETDPETTVSLAEILVPKKKRPTHRLPVFSWMPFSLPLVGKLVDSIDWARQEILDTSAELKDCRRKLAVDVASSSTIPEPQTNHPEALKPTTGDQTYPPYNSAFVLFNRQIAAHLAAQALTHHEPYRIADRHLSLDPEDVIWGNLNMNPYEARIRIAISWGITVGLIILWAFAVAVDLRPTKHCRWHHQRYSPTGATRHFDDAAPHCVTAAEPLRGYTDQDGNGAESDDAVLPFPGSAFDSIPALLAQNLPKASNFFLTYIILQGLSGTASGFLQVVPLVLYYVKLFILGSTPRSIYGIKYGLRNVAWGTLFPSTTLLVVIALAYSIISPIINGLASTNPSRAIPEDYSSHRLSSTSSLGYTSNKSVLPRSSSSLKTKITTRARSQRARLWSCLSPSPPSSISSSTTPTDRLSRRSP</sequence>
<name>A0ACC1RUN4_9APHY</name>
<comment type="caution">
    <text evidence="1">The sequence shown here is derived from an EMBL/GenBank/DDBJ whole genome shotgun (WGS) entry which is preliminary data.</text>
</comment>
<evidence type="ECO:0000313" key="2">
    <source>
        <dbReference type="Proteomes" id="UP001148662"/>
    </source>
</evidence>
<dbReference type="Proteomes" id="UP001148662">
    <property type="component" value="Unassembled WGS sequence"/>
</dbReference>